<reference evidence="1 2" key="1">
    <citation type="submission" date="2016-01" db="EMBL/GenBank/DDBJ databases">
        <title>Mycobacterium immunogenum strain CD11_6 genome sequencing and assembly.</title>
        <authorList>
            <person name="Kaur G."/>
            <person name="Nair G.R."/>
            <person name="Mayilraj S."/>
        </authorList>
    </citation>
    <scope>NUCLEOTIDE SEQUENCE [LARGE SCALE GENOMIC DNA]</scope>
    <source>
        <strain evidence="1 2">CD11-6</strain>
    </source>
</reference>
<dbReference type="CDD" id="cd24146">
    <property type="entry name" value="nat-AmDH_N_like"/>
    <property type="match status" value="1"/>
</dbReference>
<evidence type="ECO:0000313" key="1">
    <source>
        <dbReference type="EMBL" id="OAT67470.1"/>
    </source>
</evidence>
<gene>
    <name evidence="1" type="ORF">AWB85_12490</name>
</gene>
<dbReference type="SUPFAM" id="SSF51735">
    <property type="entry name" value="NAD(P)-binding Rossmann-fold domains"/>
    <property type="match status" value="1"/>
</dbReference>
<name>A0A179V6F5_9MYCO</name>
<dbReference type="EMBL" id="LQYE01000029">
    <property type="protein sequence ID" value="OAT67470.1"/>
    <property type="molecule type" value="Genomic_DNA"/>
</dbReference>
<dbReference type="AlphaFoldDB" id="A0A179V6F5"/>
<sequence length="369" mass="39616">MGHPVLSGGDQGVSAIRVFQVATGNVGTEMIKRIAAHPDLELAGLHCYSPEKIGRDAGELVGLAANGVIATGTVEEIIAAKPDVLTFHGVFPDEDLYVTVLEAGIDIVTTADWITGHHRDQNHPHPSGRPTTEVLRQACERGGSTFYGTGMNPGLTQILGVIHSSDVAEIENVTVIESVDVSCHHSVDSWEMVGYGRPIEDPEIPALLEKGTRVFADGVYLMADCFGLELDDVTFSYELGACTEDVDLGWYRLPKGSLGANYLKYQGIVDGVPKVEVHVEWQMTPKTQPHWNVKGCYITKIQGDPCVYSKHMVIPKPGTDFSDPAAFASVGMTVTGLPALNAIRSVIDAPPGILTSADLPLRGFAGRFK</sequence>
<comment type="caution">
    <text evidence="1">The sequence shown here is derived from an EMBL/GenBank/DDBJ whole genome shotgun (WGS) entry which is preliminary data.</text>
</comment>
<proteinExistence type="predicted"/>
<dbReference type="InterPro" id="IPR036291">
    <property type="entry name" value="NAD(P)-bd_dom_sf"/>
</dbReference>
<dbReference type="Gene3D" id="3.40.50.720">
    <property type="entry name" value="NAD(P)-binding Rossmann-like Domain"/>
    <property type="match status" value="1"/>
</dbReference>
<dbReference type="Proteomes" id="UP000186919">
    <property type="component" value="Unassembled WGS sequence"/>
</dbReference>
<organism evidence="1 2">
    <name type="scientific">Mycobacteroides immunogenum</name>
    <dbReference type="NCBI Taxonomy" id="83262"/>
    <lineage>
        <taxon>Bacteria</taxon>
        <taxon>Bacillati</taxon>
        <taxon>Actinomycetota</taxon>
        <taxon>Actinomycetes</taxon>
        <taxon>Mycobacteriales</taxon>
        <taxon>Mycobacteriaceae</taxon>
        <taxon>Mycobacteroides</taxon>
    </lineage>
</organism>
<evidence type="ECO:0000313" key="2">
    <source>
        <dbReference type="Proteomes" id="UP000186919"/>
    </source>
</evidence>
<accession>A0A179V6F5</accession>
<protein>
    <submittedName>
        <fullName evidence="1">Dihydrodipicolinate reductase</fullName>
    </submittedName>
</protein>